<proteinExistence type="predicted"/>
<evidence type="ECO:0000256" key="1">
    <source>
        <dbReference type="SAM" id="Phobius"/>
    </source>
</evidence>
<keyword evidence="1" id="KW-0812">Transmembrane</keyword>
<dbReference type="OrthoDB" id="1916878at2759"/>
<dbReference type="Proteomes" id="UP000626092">
    <property type="component" value="Unassembled WGS sequence"/>
</dbReference>
<evidence type="ECO:0000313" key="3">
    <source>
        <dbReference type="EMBL" id="KAF7132525.1"/>
    </source>
</evidence>
<reference evidence="3" key="1">
    <citation type="submission" date="2019-11" db="EMBL/GenBank/DDBJ databases">
        <authorList>
            <person name="Liu Y."/>
            <person name="Hou J."/>
            <person name="Li T.-Q."/>
            <person name="Guan C.-H."/>
            <person name="Wu X."/>
            <person name="Wu H.-Z."/>
            <person name="Ling F."/>
            <person name="Zhang R."/>
            <person name="Shi X.-G."/>
            <person name="Ren J.-P."/>
            <person name="Chen E.-F."/>
            <person name="Sun J.-M."/>
        </authorList>
    </citation>
    <scope>NUCLEOTIDE SEQUENCE</scope>
    <source>
        <strain evidence="3">Adult_tree_wgs_1</strain>
        <tissue evidence="3">Leaves</tissue>
    </source>
</reference>
<accession>A0A834LE78</accession>
<comment type="caution">
    <text evidence="3">The sequence shown here is derived from an EMBL/GenBank/DDBJ whole genome shotgun (WGS) entry which is preliminary data.</text>
</comment>
<dbReference type="InterPro" id="IPR000845">
    <property type="entry name" value="Nucleoside_phosphorylase_d"/>
</dbReference>
<organism evidence="3 4">
    <name type="scientific">Rhododendron simsii</name>
    <name type="common">Sims's rhododendron</name>
    <dbReference type="NCBI Taxonomy" id="118357"/>
    <lineage>
        <taxon>Eukaryota</taxon>
        <taxon>Viridiplantae</taxon>
        <taxon>Streptophyta</taxon>
        <taxon>Embryophyta</taxon>
        <taxon>Tracheophyta</taxon>
        <taxon>Spermatophyta</taxon>
        <taxon>Magnoliopsida</taxon>
        <taxon>eudicotyledons</taxon>
        <taxon>Gunneridae</taxon>
        <taxon>Pentapetalae</taxon>
        <taxon>asterids</taxon>
        <taxon>Ericales</taxon>
        <taxon>Ericaceae</taxon>
        <taxon>Ericoideae</taxon>
        <taxon>Rhodoreae</taxon>
        <taxon>Rhododendron</taxon>
    </lineage>
</organism>
<keyword evidence="4" id="KW-1185">Reference proteome</keyword>
<dbReference type="GO" id="GO:0009116">
    <property type="term" value="P:nucleoside metabolic process"/>
    <property type="evidence" value="ECO:0007669"/>
    <property type="project" value="InterPro"/>
</dbReference>
<name>A0A834LE78_RHOSS</name>
<dbReference type="EMBL" id="WJXA01000009">
    <property type="protein sequence ID" value="KAF7132525.1"/>
    <property type="molecule type" value="Genomic_DNA"/>
</dbReference>
<dbReference type="PANTHER" id="PTHR21234">
    <property type="entry name" value="PURINE NUCLEOSIDE PHOSPHORYLASE"/>
    <property type="match status" value="1"/>
</dbReference>
<evidence type="ECO:0000259" key="2">
    <source>
        <dbReference type="Pfam" id="PF01048"/>
    </source>
</evidence>
<dbReference type="SUPFAM" id="SSF53167">
    <property type="entry name" value="Purine and uridine phosphorylases"/>
    <property type="match status" value="1"/>
</dbReference>
<sequence>MFPLSRQHSFQLNQTMAQSQLIPCLLSLILISLLVFPLAADTPMRRRKKSLDTIKSLNQNGPYLGLITTYPPEEAAFFAIGAFRPHPIHPFVDLSGRRYRVGNLEGKKVVYVRCGVGMVNAAAAAQQMLDLFDITGVVHFGIAGNTNNSMSIGDVSIPEKVAHTGIWNWMKSNGSLGANDVPYLDIGSYNVPKKQGINLLGRIVYSSEEFFSESGMPNVAQPLLWAQISRNWLQLATGLEARLPTNSFIFLSL</sequence>
<feature type="domain" description="Nucleoside phosphorylase" evidence="2">
    <location>
        <begin position="89"/>
        <end position="164"/>
    </location>
</feature>
<dbReference type="Gene3D" id="3.40.50.1580">
    <property type="entry name" value="Nucleoside phosphorylase domain"/>
    <property type="match status" value="1"/>
</dbReference>
<evidence type="ECO:0000313" key="4">
    <source>
        <dbReference type="Proteomes" id="UP000626092"/>
    </source>
</evidence>
<dbReference type="InterPro" id="IPR035994">
    <property type="entry name" value="Nucleoside_phosphorylase_sf"/>
</dbReference>
<protein>
    <recommendedName>
        <fullName evidence="2">Nucleoside phosphorylase domain-containing protein</fullName>
    </recommendedName>
</protein>
<dbReference type="PANTHER" id="PTHR21234:SF30">
    <property type="entry name" value="PHOSPHORYLASE SUPERFAMILY PROTEIN"/>
    <property type="match status" value="1"/>
</dbReference>
<dbReference type="AlphaFoldDB" id="A0A834LE78"/>
<dbReference type="Pfam" id="PF01048">
    <property type="entry name" value="PNP_UDP_1"/>
    <property type="match status" value="1"/>
</dbReference>
<keyword evidence="1" id="KW-0472">Membrane</keyword>
<gene>
    <name evidence="3" type="ORF">RHSIM_Rhsim09G0144600</name>
</gene>
<keyword evidence="1" id="KW-1133">Transmembrane helix</keyword>
<dbReference type="GO" id="GO:0003824">
    <property type="term" value="F:catalytic activity"/>
    <property type="evidence" value="ECO:0007669"/>
    <property type="project" value="InterPro"/>
</dbReference>
<feature type="transmembrane region" description="Helical" evidence="1">
    <location>
        <begin position="20"/>
        <end position="40"/>
    </location>
</feature>